<dbReference type="Gene3D" id="3.40.50.1820">
    <property type="entry name" value="alpha/beta hydrolase"/>
    <property type="match status" value="2"/>
</dbReference>
<keyword evidence="2" id="KW-0732">Signal</keyword>
<dbReference type="InterPro" id="IPR051601">
    <property type="entry name" value="Serine_prot/Carboxylest_S33"/>
</dbReference>
<dbReference type="InterPro" id="IPR013595">
    <property type="entry name" value="Pept_S33_TAP-like_C"/>
</dbReference>
<dbReference type="EMBL" id="FOKG01000012">
    <property type="protein sequence ID" value="SFB45203.1"/>
    <property type="molecule type" value="Genomic_DNA"/>
</dbReference>
<evidence type="ECO:0000256" key="2">
    <source>
        <dbReference type="ARBA" id="ARBA00022729"/>
    </source>
</evidence>
<sequence length="527" mass="55114">MRRGFTPAPRGRGRGPAPVVVLTVVAAILTGCTAGPSSRPAVVENDGPPPSQEPAAETEIPPLPPLRESNSSSVQWSPCDADTRQRLGSPAVPDSLEFSCALVNTTVDAPDLPRRGLARIAVLKVGDGPIPLAVVNDVDGEPGTLYAARLAASLPPAVLERFSLIGMDRRGTGQSDPVVCVPPEIRSGLLGHDPATENIEPLLETARTAGQQCTITLENEQTAIDSWRAAGDLEELRDQLGVEHLHALSHGEGSNVLTAYGERFPDRVGRFVLDGVPDPSHDLAATLDGIAAGALKTLDAFAEDCARRGCPLGDDVRAALTDLGEQLRTRPLFTSTGTPMGAGLALHATLRGLGQPERWAELATALDAARSGDGTKLASFLEPMLNDTRAAPARLDAALATWCNDTSTRLPADRIDQVVTDMAGKYPVFGGLVAQRLAWCGPWPVRREAAPDPSMTGVPPIVVASTAADPVTPERGTIRAAEQMRSAVRVAWQGAGHGALESSCVAGAVEKFLVDGVVPDDGTLCPA</sequence>
<dbReference type="PANTHER" id="PTHR43248">
    <property type="entry name" value="2-SUCCINYL-6-HYDROXY-2,4-CYCLOHEXADIENE-1-CARBOXYLATE SYNTHASE"/>
    <property type="match status" value="1"/>
</dbReference>
<comment type="similarity">
    <text evidence="1">Belongs to the peptidase S33 family.</text>
</comment>
<dbReference type="PANTHER" id="PTHR43248:SF29">
    <property type="entry name" value="TRIPEPTIDYL AMINOPEPTIDASE"/>
    <property type="match status" value="1"/>
</dbReference>
<evidence type="ECO:0000256" key="4">
    <source>
        <dbReference type="SAM" id="MobiDB-lite"/>
    </source>
</evidence>
<name>A0A1I1B9K1_9PSEU</name>
<dbReference type="AlphaFoldDB" id="A0A1I1B9K1"/>
<dbReference type="GO" id="GO:0016787">
    <property type="term" value="F:hydrolase activity"/>
    <property type="evidence" value="ECO:0007669"/>
    <property type="project" value="UniProtKB-KW"/>
</dbReference>
<reference evidence="7" key="1">
    <citation type="submission" date="2016-10" db="EMBL/GenBank/DDBJ databases">
        <authorList>
            <person name="Varghese N."/>
            <person name="Submissions S."/>
        </authorList>
    </citation>
    <scope>NUCLEOTIDE SEQUENCE [LARGE SCALE GENOMIC DNA]</scope>
    <source>
        <strain evidence="7">CGMCC 4.3568</strain>
    </source>
</reference>
<keyword evidence="7" id="KW-1185">Reference proteome</keyword>
<dbReference type="STRING" id="490629.SAMN05216266_11215"/>
<evidence type="ECO:0000256" key="1">
    <source>
        <dbReference type="ARBA" id="ARBA00010088"/>
    </source>
</evidence>
<gene>
    <name evidence="6" type="ORF">SAMN05216266_11215</name>
</gene>
<evidence type="ECO:0000259" key="5">
    <source>
        <dbReference type="Pfam" id="PF08386"/>
    </source>
</evidence>
<feature type="domain" description="Peptidase S33 tripeptidyl aminopeptidase-like C-terminal" evidence="5">
    <location>
        <begin position="426"/>
        <end position="525"/>
    </location>
</feature>
<protein>
    <submittedName>
        <fullName evidence="6">Alpha/beta hydrolase fold</fullName>
    </submittedName>
</protein>
<dbReference type="RefSeq" id="WP_177242695.1">
    <property type="nucleotide sequence ID" value="NZ_FOKG01000012.1"/>
</dbReference>
<accession>A0A1I1B9K1</accession>
<feature type="region of interest" description="Disordered" evidence="4">
    <location>
        <begin position="35"/>
        <end position="85"/>
    </location>
</feature>
<dbReference type="SUPFAM" id="SSF53474">
    <property type="entry name" value="alpha/beta-Hydrolases"/>
    <property type="match status" value="1"/>
</dbReference>
<evidence type="ECO:0000256" key="3">
    <source>
        <dbReference type="ARBA" id="ARBA00022801"/>
    </source>
</evidence>
<dbReference type="PROSITE" id="PS51257">
    <property type="entry name" value="PROKAR_LIPOPROTEIN"/>
    <property type="match status" value="1"/>
</dbReference>
<evidence type="ECO:0000313" key="6">
    <source>
        <dbReference type="EMBL" id="SFB45203.1"/>
    </source>
</evidence>
<evidence type="ECO:0000313" key="7">
    <source>
        <dbReference type="Proteomes" id="UP000243799"/>
    </source>
</evidence>
<proteinExistence type="inferred from homology"/>
<dbReference type="InterPro" id="IPR029058">
    <property type="entry name" value="AB_hydrolase_fold"/>
</dbReference>
<organism evidence="6 7">
    <name type="scientific">Amycolatopsis marina</name>
    <dbReference type="NCBI Taxonomy" id="490629"/>
    <lineage>
        <taxon>Bacteria</taxon>
        <taxon>Bacillati</taxon>
        <taxon>Actinomycetota</taxon>
        <taxon>Actinomycetes</taxon>
        <taxon>Pseudonocardiales</taxon>
        <taxon>Pseudonocardiaceae</taxon>
        <taxon>Amycolatopsis</taxon>
    </lineage>
</organism>
<keyword evidence="3 6" id="KW-0378">Hydrolase</keyword>
<dbReference type="Proteomes" id="UP000243799">
    <property type="component" value="Unassembled WGS sequence"/>
</dbReference>
<dbReference type="Pfam" id="PF08386">
    <property type="entry name" value="Abhydrolase_4"/>
    <property type="match status" value="1"/>
</dbReference>